<feature type="compositionally biased region" description="Polar residues" evidence="1">
    <location>
        <begin position="52"/>
        <end position="64"/>
    </location>
</feature>
<evidence type="ECO:0000313" key="2">
    <source>
        <dbReference type="EMBL" id="KAF6327549.1"/>
    </source>
</evidence>
<evidence type="ECO:0000256" key="1">
    <source>
        <dbReference type="SAM" id="MobiDB-lite"/>
    </source>
</evidence>
<dbReference type="EMBL" id="JACAGC010000012">
    <property type="protein sequence ID" value="KAF6327549.1"/>
    <property type="molecule type" value="Genomic_DNA"/>
</dbReference>
<dbReference type="Proteomes" id="UP000585614">
    <property type="component" value="Unassembled WGS sequence"/>
</dbReference>
<dbReference type="AlphaFoldDB" id="A0A7J7VQZ3"/>
<feature type="compositionally biased region" description="Basic residues" evidence="1">
    <location>
        <begin position="75"/>
        <end position="85"/>
    </location>
</feature>
<accession>A0A7J7VQZ3</accession>
<feature type="compositionally biased region" description="Basic and acidic residues" evidence="1">
    <location>
        <begin position="155"/>
        <end position="167"/>
    </location>
</feature>
<proteinExistence type="predicted"/>
<feature type="compositionally biased region" description="Basic and acidic residues" evidence="1">
    <location>
        <begin position="99"/>
        <end position="109"/>
    </location>
</feature>
<name>A0A7J7VQZ3_RHIFE</name>
<comment type="caution">
    <text evidence="2">The sequence shown here is derived from an EMBL/GenBank/DDBJ whole genome shotgun (WGS) entry which is preliminary data.</text>
</comment>
<sequence>MEDFLSVLPHHWPKAESTDPIGVLLPLGEQVENGSGGAKGRQHRGVDEKVSKNTNTRDPQTETSGSDERPSGWRHAQHRGQRSGCKRGGPERAIPAEPRGLRDWGRHLSPEAGNLQRRETPVKVPARRKQLGRAGKEFAKHKGPQSLSRAAGPTRPRDGRCPSERGRAGSFPSVLPQEI</sequence>
<feature type="region of interest" description="Disordered" evidence="1">
    <location>
        <begin position="1"/>
        <end position="179"/>
    </location>
</feature>
<protein>
    <submittedName>
        <fullName evidence="2">Uncharacterized protein</fullName>
    </submittedName>
</protein>
<organism evidence="2 3">
    <name type="scientific">Rhinolophus ferrumequinum</name>
    <name type="common">Greater horseshoe bat</name>
    <dbReference type="NCBI Taxonomy" id="59479"/>
    <lineage>
        <taxon>Eukaryota</taxon>
        <taxon>Metazoa</taxon>
        <taxon>Chordata</taxon>
        <taxon>Craniata</taxon>
        <taxon>Vertebrata</taxon>
        <taxon>Euteleostomi</taxon>
        <taxon>Mammalia</taxon>
        <taxon>Eutheria</taxon>
        <taxon>Laurasiatheria</taxon>
        <taxon>Chiroptera</taxon>
        <taxon>Yinpterochiroptera</taxon>
        <taxon>Rhinolophoidea</taxon>
        <taxon>Rhinolophidae</taxon>
        <taxon>Rhinolophinae</taxon>
        <taxon>Rhinolophus</taxon>
    </lineage>
</organism>
<reference evidence="2 3" key="1">
    <citation type="journal article" date="2020" name="Nature">
        <title>Six reference-quality genomes reveal evolution of bat adaptations.</title>
        <authorList>
            <person name="Jebb D."/>
            <person name="Huang Z."/>
            <person name="Pippel M."/>
            <person name="Hughes G.M."/>
            <person name="Lavrichenko K."/>
            <person name="Devanna P."/>
            <person name="Winkler S."/>
            <person name="Jermiin L.S."/>
            <person name="Skirmuntt E.C."/>
            <person name="Katzourakis A."/>
            <person name="Burkitt-Gray L."/>
            <person name="Ray D.A."/>
            <person name="Sullivan K.A.M."/>
            <person name="Roscito J.G."/>
            <person name="Kirilenko B.M."/>
            <person name="Davalos L.M."/>
            <person name="Corthals A.P."/>
            <person name="Power M.L."/>
            <person name="Jones G."/>
            <person name="Ransome R.D."/>
            <person name="Dechmann D.K.N."/>
            <person name="Locatelli A.G."/>
            <person name="Puechmaille S.J."/>
            <person name="Fedrigo O."/>
            <person name="Jarvis E.D."/>
            <person name="Hiller M."/>
            <person name="Vernes S.C."/>
            <person name="Myers E.W."/>
            <person name="Teeling E.C."/>
        </authorList>
    </citation>
    <scope>NUCLEOTIDE SEQUENCE [LARGE SCALE GENOMIC DNA]</scope>
    <source>
        <strain evidence="2">MRhiFer1</strain>
        <tissue evidence="2">Lung</tissue>
    </source>
</reference>
<evidence type="ECO:0000313" key="3">
    <source>
        <dbReference type="Proteomes" id="UP000585614"/>
    </source>
</evidence>
<gene>
    <name evidence="2" type="ORF">mRhiFer1_008265</name>
</gene>